<evidence type="ECO:0000256" key="10">
    <source>
        <dbReference type="ARBA" id="ARBA00023136"/>
    </source>
</evidence>
<evidence type="ECO:0000256" key="9">
    <source>
        <dbReference type="ARBA" id="ARBA00023065"/>
    </source>
</evidence>
<keyword evidence="18" id="KW-1185">Reference proteome</keyword>
<dbReference type="InterPro" id="IPR005864">
    <property type="entry name" value="ATP_synth_F0_bsu_bac"/>
</dbReference>
<comment type="function">
    <text evidence="12 14">F(1)F(0) ATP synthase produces ATP from ADP in the presence of a proton or sodium gradient. F-type ATPases consist of two structural domains, F(1) containing the extramembraneous catalytic core and F(0) containing the membrane proton channel, linked together by a central stalk and a peripheral stalk. During catalysis, ATP synthesis in the catalytic domain of F(1) is coupled via a rotary mechanism of the central stalk subunits to proton translocation.</text>
</comment>
<sequence>MAVLIAELVGFVVMIWVLYRYVVPPVQKMVKARQDTIQQQVEAAEAAAAQYREAEQKLESAIADARNEAARIRDDARADSTRIRDELVEQAEREVERMRQRGEEQLTAQRDLLVRRLRGELGGQSMDLAERIVVQNLSDDASRSASIDTFLDELEAMVERDDRSAAQPTAVAAKGGN</sequence>
<dbReference type="EMBL" id="BAABJO010000002">
    <property type="protein sequence ID" value="GAA5111466.1"/>
    <property type="molecule type" value="Genomic_DNA"/>
</dbReference>
<dbReference type="Proteomes" id="UP001500804">
    <property type="component" value="Unassembled WGS sequence"/>
</dbReference>
<dbReference type="InterPro" id="IPR050059">
    <property type="entry name" value="ATP_synthase_B_chain"/>
</dbReference>
<evidence type="ECO:0000256" key="7">
    <source>
        <dbReference type="ARBA" id="ARBA00022781"/>
    </source>
</evidence>
<dbReference type="InterPro" id="IPR028987">
    <property type="entry name" value="ATP_synth_B-like_membr_sf"/>
</dbReference>
<dbReference type="InterPro" id="IPR002146">
    <property type="entry name" value="ATP_synth_b/b'su_bac/chlpt"/>
</dbReference>
<comment type="subunit">
    <text evidence="13 14">F-type ATPases have 2 components, F(1) - the catalytic core - and F(0) - the membrane proton channel. F(1) has five subunits: alpha(3), beta(3), gamma(1), delta(1), epsilon(1). F(0) has three main subunits: a(1), b(2) and c(10-14). The alpha and beta chains form an alternating ring which encloses part of the gamma chain. F(1) is attached to F(0) by a central stalk formed by the gamma and epsilon chains, while a peripheral stalk is formed by the delta and b chains.</text>
</comment>
<dbReference type="Pfam" id="PF00430">
    <property type="entry name" value="ATP-synt_B"/>
    <property type="match status" value="1"/>
</dbReference>
<comment type="subcellular location">
    <subcellularLocation>
        <location evidence="1 14">Cell membrane</location>
        <topology evidence="1 14">Single-pass membrane protein</topology>
    </subcellularLocation>
</comment>
<accession>A0ABP9N9S1</accession>
<keyword evidence="9 14" id="KW-0406">Ion transport</keyword>
<feature type="transmembrane region" description="Helical" evidence="14">
    <location>
        <begin position="6"/>
        <end position="23"/>
    </location>
</feature>
<dbReference type="RefSeq" id="WP_345602854.1">
    <property type="nucleotide sequence ID" value="NZ_BAABJO010000002.1"/>
</dbReference>
<name>A0ABP9N9S1_9PSEU</name>
<evidence type="ECO:0000256" key="16">
    <source>
        <dbReference type="SAM" id="Coils"/>
    </source>
</evidence>
<evidence type="ECO:0000313" key="17">
    <source>
        <dbReference type="EMBL" id="GAA5111466.1"/>
    </source>
</evidence>
<keyword evidence="3 14" id="KW-0813">Transport</keyword>
<comment type="function">
    <text evidence="14">Component of the F(0) channel, it forms part of the peripheral stalk, linking F(1) to F(0).</text>
</comment>
<keyword evidence="16" id="KW-0175">Coiled coil</keyword>
<keyword evidence="10 14" id="KW-0472">Membrane</keyword>
<dbReference type="NCBIfam" id="TIGR01144">
    <property type="entry name" value="ATP_synt_b"/>
    <property type="match status" value="1"/>
</dbReference>
<evidence type="ECO:0000256" key="13">
    <source>
        <dbReference type="ARBA" id="ARBA00025830"/>
    </source>
</evidence>
<dbReference type="CDD" id="cd06503">
    <property type="entry name" value="ATP-synt_Fo_b"/>
    <property type="match status" value="1"/>
</dbReference>
<keyword evidence="11 14" id="KW-0066">ATP synthesis</keyword>
<gene>
    <name evidence="14" type="primary">atpF</name>
    <name evidence="17" type="ORF">GCM10023320_04330</name>
</gene>
<reference evidence="18" key="1">
    <citation type="journal article" date="2019" name="Int. J. Syst. Evol. Microbiol.">
        <title>The Global Catalogue of Microorganisms (GCM) 10K type strain sequencing project: providing services to taxonomists for standard genome sequencing and annotation.</title>
        <authorList>
            <consortium name="The Broad Institute Genomics Platform"/>
            <consortium name="The Broad Institute Genome Sequencing Center for Infectious Disease"/>
            <person name="Wu L."/>
            <person name="Ma J."/>
        </authorList>
    </citation>
    <scope>NUCLEOTIDE SEQUENCE [LARGE SCALE GENOMIC DNA]</scope>
    <source>
        <strain evidence="18">JCM 18302</strain>
    </source>
</reference>
<evidence type="ECO:0000256" key="11">
    <source>
        <dbReference type="ARBA" id="ARBA00023310"/>
    </source>
</evidence>
<evidence type="ECO:0000256" key="5">
    <source>
        <dbReference type="ARBA" id="ARBA00022547"/>
    </source>
</evidence>
<feature type="coiled-coil region" evidence="16">
    <location>
        <begin position="34"/>
        <end position="108"/>
    </location>
</feature>
<evidence type="ECO:0000256" key="15">
    <source>
        <dbReference type="RuleBase" id="RU003848"/>
    </source>
</evidence>
<comment type="similarity">
    <text evidence="2 14 15">Belongs to the ATPase B chain family.</text>
</comment>
<dbReference type="SUPFAM" id="SSF81573">
    <property type="entry name" value="F1F0 ATP synthase subunit B, membrane domain"/>
    <property type="match status" value="1"/>
</dbReference>
<organism evidence="17 18">
    <name type="scientific">Pseudonocardia adelaidensis</name>
    <dbReference type="NCBI Taxonomy" id="648754"/>
    <lineage>
        <taxon>Bacteria</taxon>
        <taxon>Bacillati</taxon>
        <taxon>Actinomycetota</taxon>
        <taxon>Actinomycetes</taxon>
        <taxon>Pseudonocardiales</taxon>
        <taxon>Pseudonocardiaceae</taxon>
        <taxon>Pseudonocardia</taxon>
    </lineage>
</organism>
<evidence type="ECO:0000256" key="12">
    <source>
        <dbReference type="ARBA" id="ARBA00025198"/>
    </source>
</evidence>
<evidence type="ECO:0000256" key="4">
    <source>
        <dbReference type="ARBA" id="ARBA00022475"/>
    </source>
</evidence>
<comment type="caution">
    <text evidence="17">The sequence shown here is derived from an EMBL/GenBank/DDBJ whole genome shotgun (WGS) entry which is preliminary data.</text>
</comment>
<evidence type="ECO:0000256" key="8">
    <source>
        <dbReference type="ARBA" id="ARBA00022989"/>
    </source>
</evidence>
<keyword evidence="7 14" id="KW-0375">Hydrogen ion transport</keyword>
<evidence type="ECO:0000256" key="14">
    <source>
        <dbReference type="HAMAP-Rule" id="MF_01398"/>
    </source>
</evidence>
<evidence type="ECO:0000313" key="18">
    <source>
        <dbReference type="Proteomes" id="UP001500804"/>
    </source>
</evidence>
<evidence type="ECO:0000256" key="6">
    <source>
        <dbReference type="ARBA" id="ARBA00022692"/>
    </source>
</evidence>
<keyword evidence="8 14" id="KW-1133">Transmembrane helix</keyword>
<keyword evidence="6 14" id="KW-0812">Transmembrane</keyword>
<dbReference type="HAMAP" id="MF_01398">
    <property type="entry name" value="ATP_synth_b_bprime"/>
    <property type="match status" value="1"/>
</dbReference>
<keyword evidence="5 14" id="KW-0138">CF(0)</keyword>
<evidence type="ECO:0000256" key="3">
    <source>
        <dbReference type="ARBA" id="ARBA00022448"/>
    </source>
</evidence>
<keyword evidence="4 14" id="KW-1003">Cell membrane</keyword>
<protein>
    <recommendedName>
        <fullName evidence="14">ATP synthase subunit b</fullName>
    </recommendedName>
    <alternativeName>
        <fullName evidence="14">ATP synthase F(0) sector subunit b</fullName>
    </alternativeName>
    <alternativeName>
        <fullName evidence="14">ATPase subunit I</fullName>
    </alternativeName>
    <alternativeName>
        <fullName evidence="14">F-type ATPase subunit b</fullName>
        <shortName evidence="14">F-ATPase subunit b</shortName>
    </alternativeName>
</protein>
<evidence type="ECO:0000256" key="2">
    <source>
        <dbReference type="ARBA" id="ARBA00005513"/>
    </source>
</evidence>
<proteinExistence type="inferred from homology"/>
<evidence type="ECO:0000256" key="1">
    <source>
        <dbReference type="ARBA" id="ARBA00004162"/>
    </source>
</evidence>
<dbReference type="PANTHER" id="PTHR33445:SF1">
    <property type="entry name" value="ATP SYNTHASE SUBUNIT B"/>
    <property type="match status" value="1"/>
</dbReference>
<dbReference type="PANTHER" id="PTHR33445">
    <property type="entry name" value="ATP SYNTHASE SUBUNIT B', CHLOROPLASTIC"/>
    <property type="match status" value="1"/>
</dbReference>